<dbReference type="InterPro" id="IPR036867">
    <property type="entry name" value="R3H_dom_sf"/>
</dbReference>
<evidence type="ECO:0000313" key="9">
    <source>
        <dbReference type="Proteomes" id="UP000245938"/>
    </source>
</evidence>
<dbReference type="PROSITE" id="PS51061">
    <property type="entry name" value="R3H"/>
    <property type="match status" value="1"/>
</dbReference>
<dbReference type="OrthoDB" id="9794483at2"/>
<protein>
    <recommendedName>
        <fullName evidence="6">RNA-binding protein KhpB</fullName>
    </recommendedName>
    <alternativeName>
        <fullName evidence="6">RNA-binding protein EloR</fullName>
    </alternativeName>
</protein>
<comment type="similarity">
    <text evidence="6">Belongs to the KhpB RNA-binding protein family.</text>
</comment>
<evidence type="ECO:0000256" key="1">
    <source>
        <dbReference type="ARBA" id="ARBA00022490"/>
    </source>
</evidence>
<sequence>MKQSTQVGATVEEAVVNALKKLELTREQVEIDVLQQPKKGFLGIGSRDAHVLVREILANPVTQSVEQVAIQEQVIVTEPEVINEEAANVTAELVTKKDDSLAIEAVAQYIRDIVLQMGIDDLQLEQTQKQKVVQFQLSTKKAALLIGKRGQTLNSLQLLAQLIAQNNSQRYLTVEVDVENYRQKREDALVELAHRLADRAATSGKRFELEPMLSNERKIIHNALADRLDVDTFSEGDANKRYLVIEPVR</sequence>
<dbReference type="EMBL" id="QFVR01000007">
    <property type="protein sequence ID" value="PWI25738.1"/>
    <property type="molecule type" value="Genomic_DNA"/>
</dbReference>
<dbReference type="Pfam" id="PF01424">
    <property type="entry name" value="R3H"/>
    <property type="match status" value="1"/>
</dbReference>
<dbReference type="PANTHER" id="PTHR35800:SF1">
    <property type="entry name" value="RNA-BINDING PROTEIN KHPB"/>
    <property type="match status" value="1"/>
</dbReference>
<proteinExistence type="inferred from homology"/>
<dbReference type="GO" id="GO:0008360">
    <property type="term" value="P:regulation of cell shape"/>
    <property type="evidence" value="ECO:0007669"/>
    <property type="project" value="UniProtKB-KW"/>
</dbReference>
<dbReference type="Gene3D" id="3.30.30.80">
    <property type="entry name" value="probable RNA-binding protein from clostridium symbiosum atcc 14940"/>
    <property type="match status" value="1"/>
</dbReference>
<dbReference type="InterPro" id="IPR034079">
    <property type="entry name" value="R3H_KhpB"/>
</dbReference>
<keyword evidence="5 6" id="KW-0961">Cell wall biogenesis/degradation</keyword>
<evidence type="ECO:0000256" key="6">
    <source>
        <dbReference type="HAMAP-Rule" id="MF_00867"/>
    </source>
</evidence>
<dbReference type="InterPro" id="IPR038008">
    <property type="entry name" value="Jag_KH"/>
</dbReference>
<keyword evidence="2 6" id="KW-0694">RNA-binding</keyword>
<evidence type="ECO:0000256" key="4">
    <source>
        <dbReference type="ARBA" id="ARBA00023186"/>
    </source>
</evidence>
<name>A0A2U3AMH7_9BACL</name>
<evidence type="ECO:0000313" key="8">
    <source>
        <dbReference type="EMBL" id="PWI25738.1"/>
    </source>
</evidence>
<evidence type="ECO:0000259" key="7">
    <source>
        <dbReference type="PROSITE" id="PS51061"/>
    </source>
</evidence>
<dbReference type="SMART" id="SM01245">
    <property type="entry name" value="Jag_N"/>
    <property type="match status" value="1"/>
</dbReference>
<evidence type="ECO:0000256" key="3">
    <source>
        <dbReference type="ARBA" id="ARBA00022960"/>
    </source>
</evidence>
<dbReference type="CDD" id="cd02414">
    <property type="entry name" value="KH-II_Jag"/>
    <property type="match status" value="1"/>
</dbReference>
<organism evidence="8 9">
    <name type="scientific">Kurthia sibirica</name>
    <dbReference type="NCBI Taxonomy" id="202750"/>
    <lineage>
        <taxon>Bacteria</taxon>
        <taxon>Bacillati</taxon>
        <taxon>Bacillota</taxon>
        <taxon>Bacilli</taxon>
        <taxon>Bacillales</taxon>
        <taxon>Caryophanaceae</taxon>
        <taxon>Kurthia</taxon>
    </lineage>
</organism>
<keyword evidence="4 6" id="KW-0143">Chaperone</keyword>
<comment type="caution">
    <text evidence="6">Lacks conserved residue(s) required for the propagation of feature annotation.</text>
</comment>
<dbReference type="AlphaFoldDB" id="A0A2U3AMH7"/>
<evidence type="ECO:0000256" key="5">
    <source>
        <dbReference type="ARBA" id="ARBA00023316"/>
    </source>
</evidence>
<dbReference type="RefSeq" id="WP_109305792.1">
    <property type="nucleotide sequence ID" value="NZ_BJUF01000048.1"/>
</dbReference>
<dbReference type="InterPro" id="IPR039247">
    <property type="entry name" value="KhpB"/>
</dbReference>
<keyword evidence="1 6" id="KW-0963">Cytoplasm</keyword>
<gene>
    <name evidence="6" type="primary">khpB</name>
    <name evidence="6" type="synonym">eloR</name>
    <name evidence="8" type="ORF">DEX24_07455</name>
</gene>
<comment type="subcellular location">
    <subcellularLocation>
        <location evidence="6">Cytoplasm</location>
    </subcellularLocation>
</comment>
<dbReference type="GO" id="GO:0009252">
    <property type="term" value="P:peptidoglycan biosynthetic process"/>
    <property type="evidence" value="ECO:0007669"/>
    <property type="project" value="UniProtKB-UniRule"/>
</dbReference>
<dbReference type="GO" id="GO:0005737">
    <property type="term" value="C:cytoplasm"/>
    <property type="evidence" value="ECO:0007669"/>
    <property type="project" value="UniProtKB-SubCell"/>
</dbReference>
<dbReference type="InterPro" id="IPR032782">
    <property type="entry name" value="KhpB_N"/>
</dbReference>
<feature type="domain" description="R3H" evidence="7">
    <location>
        <begin position="183"/>
        <end position="249"/>
    </location>
</feature>
<dbReference type="PANTHER" id="PTHR35800">
    <property type="entry name" value="PROTEIN JAG"/>
    <property type="match status" value="1"/>
</dbReference>
<dbReference type="Gene3D" id="3.30.300.20">
    <property type="match status" value="1"/>
</dbReference>
<accession>A0A2U3AMH7</accession>
<keyword evidence="9" id="KW-1185">Reference proteome</keyword>
<dbReference type="CDD" id="cd02644">
    <property type="entry name" value="R3H_jag"/>
    <property type="match status" value="1"/>
</dbReference>
<evidence type="ECO:0000256" key="2">
    <source>
        <dbReference type="ARBA" id="ARBA00022884"/>
    </source>
</evidence>
<dbReference type="Pfam" id="PF13083">
    <property type="entry name" value="KH_KhpA-B"/>
    <property type="match status" value="1"/>
</dbReference>
<comment type="caution">
    <text evidence="8">The sequence shown here is derived from an EMBL/GenBank/DDBJ whole genome shotgun (WGS) entry which is preliminary data.</text>
</comment>
<dbReference type="GO" id="GO:0071555">
    <property type="term" value="P:cell wall organization"/>
    <property type="evidence" value="ECO:0007669"/>
    <property type="project" value="UniProtKB-KW"/>
</dbReference>
<dbReference type="SMART" id="SM00393">
    <property type="entry name" value="R3H"/>
    <property type="match status" value="1"/>
</dbReference>
<comment type="subunit">
    <text evidence="6">Forms a complex with KhpA.</text>
</comment>
<dbReference type="InterPro" id="IPR001374">
    <property type="entry name" value="R3H_dom"/>
</dbReference>
<dbReference type="InterPro" id="IPR015946">
    <property type="entry name" value="KH_dom-like_a/b"/>
</dbReference>
<dbReference type="SUPFAM" id="SSF82708">
    <property type="entry name" value="R3H domain"/>
    <property type="match status" value="1"/>
</dbReference>
<keyword evidence="3 6" id="KW-0133">Cell shape</keyword>
<dbReference type="GO" id="GO:0003723">
    <property type="term" value="F:RNA binding"/>
    <property type="evidence" value="ECO:0007669"/>
    <property type="project" value="UniProtKB-UniRule"/>
</dbReference>
<dbReference type="Pfam" id="PF14804">
    <property type="entry name" value="Jag_N"/>
    <property type="match status" value="1"/>
</dbReference>
<dbReference type="Proteomes" id="UP000245938">
    <property type="component" value="Unassembled WGS sequence"/>
</dbReference>
<reference evidence="8 9" key="1">
    <citation type="submission" date="2018-05" db="EMBL/GenBank/DDBJ databases">
        <title>Kurthia sibirica genome sequence.</title>
        <authorList>
            <person name="Maclea K.S."/>
            <person name="Goen A.E."/>
        </authorList>
    </citation>
    <scope>NUCLEOTIDE SEQUENCE [LARGE SCALE GENOMIC DNA]</scope>
    <source>
        <strain evidence="8 9">ATCC 49154</strain>
    </source>
</reference>
<dbReference type="NCBIfam" id="NF041568">
    <property type="entry name" value="Jag_EloR"/>
    <property type="match status" value="1"/>
</dbReference>
<dbReference type="InterPro" id="IPR038247">
    <property type="entry name" value="Jag_N_dom_sf"/>
</dbReference>
<dbReference type="HAMAP" id="MF_00867">
    <property type="entry name" value="KhpB"/>
    <property type="match status" value="1"/>
</dbReference>
<comment type="function">
    <text evidence="6">A probable RNA chaperone. Forms a complex with KhpA which binds to cellular RNA and controls its expression. Plays a role in peptidoglycan (PG) homeostasis and cell length regulation.</text>
</comment>
<dbReference type="Gene3D" id="3.30.1370.50">
    <property type="entry name" value="R3H-like domain"/>
    <property type="match status" value="1"/>
</dbReference>
<comment type="domain">
    <text evidence="6">Has an N-terminal Jag-N domain and 2 RNA-binding domains (KH and R3H).</text>
</comment>